<dbReference type="InterPro" id="IPR036259">
    <property type="entry name" value="MFS_trans_sf"/>
</dbReference>
<keyword evidence="3" id="KW-0521">NADP</keyword>
<dbReference type="Pfam" id="PF13561">
    <property type="entry name" value="adh_short_C2"/>
    <property type="match status" value="1"/>
</dbReference>
<dbReference type="Gene3D" id="3.40.50.720">
    <property type="entry name" value="NAD(P)-binding Rossmann-like Domain"/>
    <property type="match status" value="1"/>
</dbReference>
<accession>A0A1V8SNG0</accession>
<evidence type="ECO:0000256" key="2">
    <source>
        <dbReference type="ARBA" id="ARBA00022692"/>
    </source>
</evidence>
<dbReference type="Proteomes" id="UP000192596">
    <property type="component" value="Unassembled WGS sequence"/>
</dbReference>
<dbReference type="Gene3D" id="1.20.1250.20">
    <property type="entry name" value="MFS general substrate transporter like domains"/>
    <property type="match status" value="1"/>
</dbReference>
<evidence type="ECO:0008006" key="9">
    <source>
        <dbReference type="Google" id="ProtNLM"/>
    </source>
</evidence>
<evidence type="ECO:0000256" key="5">
    <source>
        <dbReference type="ARBA" id="ARBA00023136"/>
    </source>
</evidence>
<feature type="transmembrane region" description="Helical" evidence="6">
    <location>
        <begin position="129"/>
        <end position="149"/>
    </location>
</feature>
<dbReference type="EMBL" id="NAJO01000034">
    <property type="protein sequence ID" value="OQO00558.1"/>
    <property type="molecule type" value="Genomic_DNA"/>
</dbReference>
<dbReference type="SUPFAM" id="SSF51735">
    <property type="entry name" value="NAD(P)-binding Rossmann-fold domains"/>
    <property type="match status" value="1"/>
</dbReference>
<feature type="transmembrane region" description="Helical" evidence="6">
    <location>
        <begin position="297"/>
        <end position="315"/>
    </location>
</feature>
<dbReference type="GO" id="GO:0005886">
    <property type="term" value="C:plasma membrane"/>
    <property type="evidence" value="ECO:0007669"/>
    <property type="project" value="TreeGrafter"/>
</dbReference>
<name>A0A1V8SNG0_9PEZI</name>
<feature type="transmembrane region" description="Helical" evidence="6">
    <location>
        <begin position="184"/>
        <end position="205"/>
    </location>
</feature>
<evidence type="ECO:0000256" key="6">
    <source>
        <dbReference type="SAM" id="Phobius"/>
    </source>
</evidence>
<dbReference type="AlphaFoldDB" id="A0A1V8SNG0"/>
<dbReference type="GO" id="GO:0022857">
    <property type="term" value="F:transmembrane transporter activity"/>
    <property type="evidence" value="ECO:0007669"/>
    <property type="project" value="TreeGrafter"/>
</dbReference>
<feature type="transmembrane region" description="Helical" evidence="6">
    <location>
        <begin position="26"/>
        <end position="47"/>
    </location>
</feature>
<dbReference type="InParanoid" id="A0A1V8SNG0"/>
<evidence type="ECO:0000256" key="4">
    <source>
        <dbReference type="ARBA" id="ARBA00022989"/>
    </source>
</evidence>
<sequence>MVFLLPEVSTYKAHERPGLKATLQQIDLIGTTLLSGSLTAFFLALNWAGVTYAWSSSRIIALLAVTGVLLVVLGVHQFLQKAEGILPWRVIRDRNVSAAIIFSIGLVSSLTILEYYAPAYFQAVHGYTAARSGYMMLPSLIGTLIGLAVQGPGTSFFGYYTPFMICSAILTPVATGLMTTWGQYTSLAPLICYFGLLGFAAGVGFQCPQNSVQTALSKEDVSLGLAFVLFAQSFGPALFTSVSQIVFTNRLSTELRSTVPGANVTAIEALGLTEIRKQFSDEMLDSVVSAYGRSITASWYVALGLACLCIIGALGTEWKSVKKDENTLLHRHDVGLVANGARVYITALLTDDITDAVQQLNTLGEPSGGQAQGFASDLTTKAGISAVAEHIIARESHLDILISNAGIRRDAPKPCKVLTAPLDELQASMWSHEESGWEQTFRINTTAHYFLAVALLKLLHNASNLDLGDGLKGRDVGRGAIVITSSCASMHNCTNVDLTSYATSKAATDHLVALLASKFGRFYVRVNAINPGFVPSNMNPVGAEGNMFANLFDKVPARRAGRLEDIAGTVLYLCSQAGS</sequence>
<dbReference type="PRINTS" id="PR00081">
    <property type="entry name" value="GDHRDH"/>
</dbReference>
<keyword evidence="5 6" id="KW-0472">Membrane</keyword>
<dbReference type="PANTHER" id="PTHR23501:SF198">
    <property type="entry name" value="AZOLE RESISTANCE PROTEIN 1-RELATED"/>
    <property type="match status" value="1"/>
</dbReference>
<feature type="transmembrane region" description="Helical" evidence="6">
    <location>
        <begin position="99"/>
        <end position="117"/>
    </location>
</feature>
<feature type="transmembrane region" description="Helical" evidence="6">
    <location>
        <begin position="225"/>
        <end position="247"/>
    </location>
</feature>
<gene>
    <name evidence="7" type="ORF">B0A48_13048</name>
</gene>
<dbReference type="InterPro" id="IPR020904">
    <property type="entry name" value="Sc_DH/Rdtase_CS"/>
</dbReference>
<dbReference type="InterPro" id="IPR002347">
    <property type="entry name" value="SDR_fam"/>
</dbReference>
<evidence type="ECO:0000313" key="8">
    <source>
        <dbReference type="Proteomes" id="UP000192596"/>
    </source>
</evidence>
<feature type="transmembrane region" description="Helical" evidence="6">
    <location>
        <begin position="156"/>
        <end position="178"/>
    </location>
</feature>
<proteinExistence type="predicted"/>
<protein>
    <recommendedName>
        <fullName evidence="9">Major facilitator superfamily (MFS) profile domain-containing protein</fullName>
    </recommendedName>
</protein>
<dbReference type="InterPro" id="IPR036291">
    <property type="entry name" value="NAD(P)-bd_dom_sf"/>
</dbReference>
<evidence type="ECO:0000313" key="7">
    <source>
        <dbReference type="EMBL" id="OQO00558.1"/>
    </source>
</evidence>
<dbReference type="PROSITE" id="PS00061">
    <property type="entry name" value="ADH_SHORT"/>
    <property type="match status" value="1"/>
</dbReference>
<reference evidence="8" key="1">
    <citation type="submission" date="2017-03" db="EMBL/GenBank/DDBJ databases">
        <title>Genomes of endolithic fungi from Antarctica.</title>
        <authorList>
            <person name="Coleine C."/>
            <person name="Masonjones S."/>
            <person name="Stajich J.E."/>
        </authorList>
    </citation>
    <scope>NUCLEOTIDE SEQUENCE [LARGE SCALE GENOMIC DNA]</scope>
    <source>
        <strain evidence="8">CCFEE 5527</strain>
    </source>
</reference>
<keyword evidence="4 6" id="KW-1133">Transmembrane helix</keyword>
<comment type="caution">
    <text evidence="7">The sequence shown here is derived from an EMBL/GenBank/DDBJ whole genome shotgun (WGS) entry which is preliminary data.</text>
</comment>
<keyword evidence="2 6" id="KW-0812">Transmembrane</keyword>
<dbReference type="CDD" id="cd05233">
    <property type="entry name" value="SDR_c"/>
    <property type="match status" value="1"/>
</dbReference>
<feature type="transmembrane region" description="Helical" evidence="6">
    <location>
        <begin position="59"/>
        <end position="79"/>
    </location>
</feature>
<dbReference type="OrthoDB" id="2898618at2759"/>
<keyword evidence="8" id="KW-1185">Reference proteome</keyword>
<comment type="subcellular location">
    <subcellularLocation>
        <location evidence="1">Membrane</location>
        <topology evidence="1">Multi-pass membrane protein</topology>
    </subcellularLocation>
</comment>
<evidence type="ECO:0000256" key="1">
    <source>
        <dbReference type="ARBA" id="ARBA00004141"/>
    </source>
</evidence>
<dbReference type="PANTHER" id="PTHR23501">
    <property type="entry name" value="MAJOR FACILITATOR SUPERFAMILY"/>
    <property type="match status" value="1"/>
</dbReference>
<organism evidence="7 8">
    <name type="scientific">Cryoendolithus antarcticus</name>
    <dbReference type="NCBI Taxonomy" id="1507870"/>
    <lineage>
        <taxon>Eukaryota</taxon>
        <taxon>Fungi</taxon>
        <taxon>Dikarya</taxon>
        <taxon>Ascomycota</taxon>
        <taxon>Pezizomycotina</taxon>
        <taxon>Dothideomycetes</taxon>
        <taxon>Dothideomycetidae</taxon>
        <taxon>Cladosporiales</taxon>
        <taxon>Cladosporiaceae</taxon>
        <taxon>Cryoendolithus</taxon>
    </lineage>
</organism>
<dbReference type="SUPFAM" id="SSF103473">
    <property type="entry name" value="MFS general substrate transporter"/>
    <property type="match status" value="1"/>
</dbReference>
<evidence type="ECO:0000256" key="3">
    <source>
        <dbReference type="ARBA" id="ARBA00022857"/>
    </source>
</evidence>